<proteinExistence type="predicted"/>
<name>A0A2T0WCB3_9RHOB</name>
<dbReference type="AlphaFoldDB" id="A0A2T0WCB3"/>
<dbReference type="RefSeq" id="WP_106268436.1">
    <property type="nucleotide sequence ID" value="NZ_PVTQ01000025.1"/>
</dbReference>
<dbReference type="Proteomes" id="UP000238392">
    <property type="component" value="Unassembled WGS sequence"/>
</dbReference>
<keyword evidence="2" id="KW-1185">Reference proteome</keyword>
<accession>A0A2T0WCB3</accession>
<evidence type="ECO:0000313" key="1">
    <source>
        <dbReference type="EMBL" id="PRY84349.1"/>
    </source>
</evidence>
<reference evidence="1 2" key="1">
    <citation type="submission" date="2018-03" db="EMBL/GenBank/DDBJ databases">
        <title>Genomic Encyclopedia of Archaeal and Bacterial Type Strains, Phase II (KMG-II): from individual species to whole genera.</title>
        <authorList>
            <person name="Goeker M."/>
        </authorList>
    </citation>
    <scope>NUCLEOTIDE SEQUENCE [LARGE SCALE GENOMIC DNA]</scope>
    <source>
        <strain evidence="1 2">DSM 100212</strain>
    </source>
</reference>
<dbReference type="OrthoDB" id="7886572at2"/>
<comment type="caution">
    <text evidence="1">The sequence shown here is derived from an EMBL/GenBank/DDBJ whole genome shotgun (WGS) entry which is preliminary data.</text>
</comment>
<protein>
    <submittedName>
        <fullName evidence="1">Uncharacterized protein</fullName>
    </submittedName>
</protein>
<dbReference type="EMBL" id="PVTQ01000025">
    <property type="protein sequence ID" value="PRY84349.1"/>
    <property type="molecule type" value="Genomic_DNA"/>
</dbReference>
<organism evidence="1 2">
    <name type="scientific">Donghicola tyrosinivorans</name>
    <dbReference type="NCBI Taxonomy" id="1652492"/>
    <lineage>
        <taxon>Bacteria</taxon>
        <taxon>Pseudomonadati</taxon>
        <taxon>Pseudomonadota</taxon>
        <taxon>Alphaproteobacteria</taxon>
        <taxon>Rhodobacterales</taxon>
        <taxon>Roseobacteraceae</taxon>
        <taxon>Donghicola</taxon>
    </lineage>
</organism>
<evidence type="ECO:0000313" key="2">
    <source>
        <dbReference type="Proteomes" id="UP000238392"/>
    </source>
</evidence>
<gene>
    <name evidence="1" type="ORF">CLV74_12518</name>
</gene>
<sequence length="120" mass="13242">MAETKENSDDIFGESDLLALAVELEVTGRMQSALIISSTRAKNAGSAIRDLLQSLEVHRDKRPSYATTSSEISVQLKKIERLLLQQEQRLLRIESHLVDSDLSTIASKRNRPVATAVIGP</sequence>